<dbReference type="CDD" id="cd00501">
    <property type="entry name" value="Peptidase_C15"/>
    <property type="match status" value="1"/>
</dbReference>
<proteinExistence type="inferred from homology"/>
<keyword evidence="8" id="KW-1185">Reference proteome</keyword>
<comment type="catalytic activity">
    <reaction evidence="6">
        <text>Release of an N-terminal pyroglutamyl group from a polypeptide, the second amino acid generally not being Pro.</text>
        <dbReference type="EC" id="3.4.19.3"/>
    </reaction>
</comment>
<dbReference type="Proteomes" id="UP000614490">
    <property type="component" value="Unassembled WGS sequence"/>
</dbReference>
<evidence type="ECO:0000313" key="8">
    <source>
        <dbReference type="Proteomes" id="UP000614490"/>
    </source>
</evidence>
<evidence type="ECO:0000313" key="7">
    <source>
        <dbReference type="EMBL" id="MBH0230819.1"/>
    </source>
</evidence>
<evidence type="ECO:0000256" key="3">
    <source>
        <dbReference type="ARBA" id="ARBA00022670"/>
    </source>
</evidence>
<evidence type="ECO:0000256" key="2">
    <source>
        <dbReference type="ARBA" id="ARBA00022490"/>
    </source>
</evidence>
<dbReference type="PROSITE" id="PS01334">
    <property type="entry name" value="PYRASE_CYS"/>
    <property type="match status" value="1"/>
</dbReference>
<dbReference type="InterPro" id="IPR016125">
    <property type="entry name" value="Peptidase_C15-like"/>
</dbReference>
<comment type="caution">
    <text evidence="7">The sequence shown here is derived from an EMBL/GenBank/DDBJ whole genome shotgun (WGS) entry which is preliminary data.</text>
</comment>
<evidence type="ECO:0000256" key="5">
    <source>
        <dbReference type="ARBA" id="ARBA00022807"/>
    </source>
</evidence>
<keyword evidence="4" id="KW-0378">Hydrolase</keyword>
<dbReference type="PRINTS" id="PR00706">
    <property type="entry name" value="PYROGLUPTASE"/>
</dbReference>
<keyword evidence="5" id="KW-0788">Thiol protease</keyword>
<dbReference type="EC" id="3.4.19.3" evidence="6"/>
<dbReference type="AlphaFoldDB" id="A0A931MVV8"/>
<dbReference type="SUPFAM" id="SSF53182">
    <property type="entry name" value="Pyrrolidone carboxyl peptidase (pyroglutamate aminopeptidase)"/>
    <property type="match status" value="1"/>
</dbReference>
<dbReference type="NCBIfam" id="NF009676">
    <property type="entry name" value="PRK13197.1"/>
    <property type="match status" value="1"/>
</dbReference>
<dbReference type="Pfam" id="PF01470">
    <property type="entry name" value="Peptidase_C15"/>
    <property type="match status" value="1"/>
</dbReference>
<dbReference type="EMBL" id="JADZSC010000002">
    <property type="protein sequence ID" value="MBH0230819.1"/>
    <property type="molecule type" value="Genomic_DNA"/>
</dbReference>
<dbReference type="Gene3D" id="3.40.630.20">
    <property type="entry name" value="Peptidase C15, pyroglutamyl peptidase I-like"/>
    <property type="match status" value="1"/>
</dbReference>
<dbReference type="GO" id="GO:0016920">
    <property type="term" value="F:pyroglutamyl-peptidase activity"/>
    <property type="evidence" value="ECO:0007669"/>
    <property type="project" value="UniProtKB-EC"/>
</dbReference>
<evidence type="ECO:0000256" key="4">
    <source>
        <dbReference type="ARBA" id="ARBA00022801"/>
    </source>
</evidence>
<reference evidence="7 8" key="1">
    <citation type="journal article" date="2005" name="Int. J. Syst. Evol. Microbiol.">
        <title>Halobacillus yeomjeoni sp. nov., isolated from a marine solar saltern in Korea.</title>
        <authorList>
            <person name="Yoon J.H."/>
            <person name="Kang S.J."/>
            <person name="Lee C.H."/>
            <person name="Oh H.W."/>
            <person name="Oh T.K."/>
        </authorList>
    </citation>
    <scope>NUCLEOTIDE SEQUENCE [LARGE SCALE GENOMIC DNA]</scope>
    <source>
        <strain evidence="7 8">KCTC 3957</strain>
    </source>
</reference>
<keyword evidence="2" id="KW-0963">Cytoplasm</keyword>
<dbReference type="InterPro" id="IPR033694">
    <property type="entry name" value="PGPEP1_Cys_AS"/>
</dbReference>
<dbReference type="GO" id="GO:0005829">
    <property type="term" value="C:cytosol"/>
    <property type="evidence" value="ECO:0007669"/>
    <property type="project" value="InterPro"/>
</dbReference>
<dbReference type="GO" id="GO:0006508">
    <property type="term" value="P:proteolysis"/>
    <property type="evidence" value="ECO:0007669"/>
    <property type="project" value="UniProtKB-KW"/>
</dbReference>
<dbReference type="PANTHER" id="PTHR23402">
    <property type="entry name" value="PROTEASE FAMILY C15 PYROGLUTAMYL-PEPTIDASE I-RELATED"/>
    <property type="match status" value="1"/>
</dbReference>
<dbReference type="RefSeq" id="WP_197317429.1">
    <property type="nucleotide sequence ID" value="NZ_JADZSC010000002.1"/>
</dbReference>
<dbReference type="PANTHER" id="PTHR23402:SF1">
    <property type="entry name" value="PYROGLUTAMYL-PEPTIDASE I"/>
    <property type="match status" value="1"/>
</dbReference>
<name>A0A931MVV8_9BACI</name>
<keyword evidence="3" id="KW-0645">Protease</keyword>
<protein>
    <recommendedName>
        <fullName evidence="6">Pyroglutamyl-peptidase I</fullName>
        <ecNumber evidence="6">3.4.19.3</ecNumber>
    </recommendedName>
</protein>
<dbReference type="InterPro" id="IPR036440">
    <property type="entry name" value="Peptidase_C15-like_sf"/>
</dbReference>
<evidence type="ECO:0000256" key="1">
    <source>
        <dbReference type="ARBA" id="ARBA00006641"/>
    </source>
</evidence>
<feature type="active site" evidence="6">
    <location>
        <position position="142"/>
    </location>
</feature>
<evidence type="ECO:0000256" key="6">
    <source>
        <dbReference type="PROSITE-ProRule" id="PRU10077"/>
    </source>
</evidence>
<sequence length="199" mass="21638">MKKLLLTGFEPFLNFSINPTIPIVNEMDGKAVGKYTVVGKILPVDFETAGGDLVGYIKELQPDAVISLGLAAGRHKMTPERIAINCDEGEADNEGKVPSGEKIHPDGPDGIFSTLPIKDIVKKLNEAGFPAEISNSAGTYLCNHIMYQGLYHLQSQNEEIPFGFVHIPASHGLAVQHKELPSWSQDDLTEAVKVMIESL</sequence>
<gene>
    <name evidence="7" type="ORF">H0267_11385</name>
</gene>
<accession>A0A931MVV8</accession>
<comment type="similarity">
    <text evidence="1">Belongs to the peptidase C15 family.</text>
</comment>
<dbReference type="PIRSF" id="PIRSF015592">
    <property type="entry name" value="Prld-crbxl_pptds"/>
    <property type="match status" value="1"/>
</dbReference>
<dbReference type="InterPro" id="IPR000816">
    <property type="entry name" value="Peptidase_C15"/>
</dbReference>
<organism evidence="7 8">
    <name type="scientific">Halobacillus yeomjeoni</name>
    <dbReference type="NCBI Taxonomy" id="311194"/>
    <lineage>
        <taxon>Bacteria</taxon>
        <taxon>Bacillati</taxon>
        <taxon>Bacillota</taxon>
        <taxon>Bacilli</taxon>
        <taxon>Bacillales</taxon>
        <taxon>Bacillaceae</taxon>
        <taxon>Halobacillus</taxon>
    </lineage>
</organism>